<protein>
    <submittedName>
        <fullName evidence="6">Penicillin acylase</fullName>
    </submittedName>
</protein>
<dbReference type="OMA" id="FNDASFG"/>
<evidence type="ECO:0000256" key="2">
    <source>
        <dbReference type="ARBA" id="ARBA00022801"/>
    </source>
</evidence>
<dbReference type="Proteomes" id="UP000030848">
    <property type="component" value="Unassembled WGS sequence"/>
</dbReference>
<reference evidence="6 7" key="1">
    <citation type="submission" date="2014-10" db="EMBL/GenBank/DDBJ databases">
        <title>Genome sequence of Micropolyspora internatus JCM3315.</title>
        <authorList>
            <person name="Shin S.-K."/>
            <person name="Yi H."/>
        </authorList>
    </citation>
    <scope>NUCLEOTIDE SEQUENCE [LARGE SCALE GENOMIC DNA]</scope>
    <source>
        <strain evidence="6 7">JCM 3315</strain>
    </source>
</reference>
<evidence type="ECO:0000256" key="4">
    <source>
        <dbReference type="SAM" id="MobiDB-lite"/>
    </source>
</evidence>
<dbReference type="AlphaFoldDB" id="A0A837D4J8"/>
<proteinExistence type="inferred from homology"/>
<dbReference type="InterPro" id="IPR043147">
    <property type="entry name" value="Penicillin_amidase_A-knob"/>
</dbReference>
<dbReference type="OrthoDB" id="5240333at2"/>
<comment type="caution">
    <text evidence="6">The sequence shown here is derived from an EMBL/GenBank/DDBJ whole genome shotgun (WGS) entry which is preliminary data.</text>
</comment>
<dbReference type="RefSeq" id="WP_015785766.1">
    <property type="nucleotide sequence ID" value="NZ_CALJZO010000120.1"/>
</dbReference>
<dbReference type="Gene3D" id="1.10.439.10">
    <property type="entry name" value="Penicillin Amidohydrolase, domain 1"/>
    <property type="match status" value="1"/>
</dbReference>
<dbReference type="InterPro" id="IPR023343">
    <property type="entry name" value="Penicillin_amidase_dom1"/>
</dbReference>
<dbReference type="GO" id="GO:0016811">
    <property type="term" value="F:hydrolase activity, acting on carbon-nitrogen (but not peptide) bonds, in linear amides"/>
    <property type="evidence" value="ECO:0007669"/>
    <property type="project" value="InterPro"/>
</dbReference>
<dbReference type="SUPFAM" id="SSF56235">
    <property type="entry name" value="N-terminal nucleophile aminohydrolases (Ntn hydrolases)"/>
    <property type="match status" value="1"/>
</dbReference>
<evidence type="ECO:0000313" key="7">
    <source>
        <dbReference type="Proteomes" id="UP000030848"/>
    </source>
</evidence>
<organism evidence="6 7">
    <name type="scientific">Saccharomonospora viridis</name>
    <dbReference type="NCBI Taxonomy" id="1852"/>
    <lineage>
        <taxon>Bacteria</taxon>
        <taxon>Bacillati</taxon>
        <taxon>Actinomycetota</taxon>
        <taxon>Actinomycetes</taxon>
        <taxon>Pseudonocardiales</taxon>
        <taxon>Pseudonocardiaceae</taxon>
        <taxon>Saccharomonospora</taxon>
    </lineage>
</organism>
<name>A0A837D4J8_9PSEU</name>
<feature type="region of interest" description="Disordered" evidence="4">
    <location>
        <begin position="370"/>
        <end position="389"/>
    </location>
</feature>
<dbReference type="Gene3D" id="3.60.20.10">
    <property type="entry name" value="Glutamine Phosphoribosylpyrophosphate, subunit 1, domain 1"/>
    <property type="match status" value="1"/>
</dbReference>
<dbReference type="InterPro" id="IPR043146">
    <property type="entry name" value="Penicillin_amidase_N_B-knob"/>
</dbReference>
<dbReference type="InterPro" id="IPR029055">
    <property type="entry name" value="Ntn_hydrolases_N"/>
</dbReference>
<dbReference type="EMBL" id="JRZE01000006">
    <property type="protein sequence ID" value="KHF42587.1"/>
    <property type="molecule type" value="Genomic_DNA"/>
</dbReference>
<comment type="similarity">
    <text evidence="1">Belongs to the peptidase S45 family.</text>
</comment>
<keyword evidence="3" id="KW-0865">Zymogen</keyword>
<dbReference type="PANTHER" id="PTHR34218">
    <property type="entry name" value="PEPTIDASE S45 PENICILLIN AMIDASE"/>
    <property type="match status" value="1"/>
</dbReference>
<feature type="signal peptide" evidence="5">
    <location>
        <begin position="1"/>
        <end position="28"/>
    </location>
</feature>
<evidence type="ECO:0000256" key="1">
    <source>
        <dbReference type="ARBA" id="ARBA00006586"/>
    </source>
</evidence>
<dbReference type="Pfam" id="PF01804">
    <property type="entry name" value="Penicil_amidase"/>
    <property type="match status" value="1"/>
</dbReference>
<evidence type="ECO:0000256" key="3">
    <source>
        <dbReference type="ARBA" id="ARBA00023145"/>
    </source>
</evidence>
<dbReference type="PANTHER" id="PTHR34218:SF4">
    <property type="entry name" value="ACYL-HOMOSERINE LACTONE ACYLASE QUIP"/>
    <property type="match status" value="1"/>
</dbReference>
<evidence type="ECO:0000256" key="5">
    <source>
        <dbReference type="SAM" id="SignalP"/>
    </source>
</evidence>
<accession>A0A837D4J8</accession>
<feature type="chain" id="PRO_5032898375" evidence="5">
    <location>
        <begin position="29"/>
        <end position="951"/>
    </location>
</feature>
<evidence type="ECO:0000313" key="6">
    <source>
        <dbReference type="EMBL" id="KHF42587.1"/>
    </source>
</evidence>
<dbReference type="GO" id="GO:0017000">
    <property type="term" value="P:antibiotic biosynthetic process"/>
    <property type="evidence" value="ECO:0007669"/>
    <property type="project" value="InterPro"/>
</dbReference>
<sequence>MSRLSRTVAVFAVAAVVGTGLTAPPASARHAPLPEPAPDYCGEQCHDILPPGQSGNATFIELIGHLLFGTLPKHSGDQLDAYDELAARYSSLTTDTIDEFFNDHSFGVPADQVERSYRPREDVTIVRDKSTGAPHITGTTRSGTMFGAGYAAAEDKLFLMDVMRRAGRGTVSSFAGGAPANRALEQQFFAAAPYTEEELQQQLDDVARKGERGAQAIEDLESYVEGINAYIEKAHRGRYFPGEYVATGHIDAITNKGRIEPFKPTDIVVLAALIGAQFGGGGGNEVQNAIARLELHERFGVERGEEIWRVFRAENDPEAISTIHDGQVFPYGNAPEDPEGVVWPDRGSVIEQQLVFDPTGSAAERVDTAAKNAAPRRHDVPRPDSDDQTEVLRGIFDDGVLPESLGRARGMSNALVVSGAHTDSGHPVAVFGPQTGYFAPQLLTLQELQGPGISSKGASFAGLSFYTLLGRGQDYAWSATTAGQDIIDTYTVELCEPDGGPATIHSSSYLFRGECVPMRTVERHNEWEPNLGDSTPKGSYRLVSFRTHYGPVTHRGTVDGKPVAFTTVRSTFLHEIDSIIGFQKFNDPEAITSAEDFQRAAHDINFTFNWFYVDADDAAYFNSGANVVRPPQVDPSMPIASDPAYEWEGWNPDDNTARYMSFEEHPHSINQDYYISWNNKQAPGTAGALPEKGAVHRGDLLDHRIAERLEAGDTFDRVSLTQVMAEAGVTDLRAERVLPDLLRLIDTEPVDDPELAARVDELREWSEDGGRRVETERGSHVYEHASAIQLMDAWWPLLVRGMFEPELGTPAYQALTDVLRINESPSGWQNGEPGLQSGQGHQGSAFQHGWFGQVSKDVRVALGDDVPGGLDESLCGGGDASACRQVLLDTLAEAAVTPAEEVYPGDAECEAGDQWCADAIVHSKIGGIGHKKVTWQNRPTYQQVVEFPSRR</sequence>
<dbReference type="Gene3D" id="2.30.120.10">
    <property type="match status" value="1"/>
</dbReference>
<gene>
    <name evidence="6" type="ORF">MINT15_27890</name>
</gene>
<feature type="compositionally biased region" description="Basic and acidic residues" evidence="4">
    <location>
        <begin position="376"/>
        <end position="385"/>
    </location>
</feature>
<keyword evidence="5" id="KW-0732">Signal</keyword>
<dbReference type="InterPro" id="IPR002692">
    <property type="entry name" value="S45"/>
</dbReference>
<dbReference type="SMR" id="A0A837D4J8"/>
<dbReference type="Gene3D" id="1.10.1400.10">
    <property type="match status" value="1"/>
</dbReference>
<keyword evidence="2" id="KW-0378">Hydrolase</keyword>